<gene>
    <name evidence="6" type="ORF">NRIC_12300</name>
</gene>
<comment type="caution">
    <text evidence="6">The sequence shown here is derived from an EMBL/GenBank/DDBJ whole genome shotgun (WGS) entry which is preliminary data.</text>
</comment>
<dbReference type="Proteomes" id="UP000290567">
    <property type="component" value="Unassembled WGS sequence"/>
</dbReference>
<protein>
    <recommendedName>
        <fullName evidence="8">Lipoprotein</fullName>
    </recommendedName>
</protein>
<feature type="compositionally biased region" description="Polar residues" evidence="4">
    <location>
        <begin position="154"/>
        <end position="163"/>
    </location>
</feature>
<dbReference type="GO" id="GO:0005576">
    <property type="term" value="C:extracellular region"/>
    <property type="evidence" value="ECO:0007669"/>
    <property type="project" value="UniProtKB-SubCell"/>
</dbReference>
<feature type="region of interest" description="Disordered" evidence="4">
    <location>
        <begin position="23"/>
        <end position="84"/>
    </location>
</feature>
<dbReference type="AlphaFoldDB" id="A0A4V0WPC1"/>
<dbReference type="EMBL" id="BJCC01000009">
    <property type="protein sequence ID" value="GCF93339.1"/>
    <property type="molecule type" value="Genomic_DNA"/>
</dbReference>
<keyword evidence="2" id="KW-0964">Secreted</keyword>
<sequence length="220" mass="24930">MKKIGLLFLVCFTFLFSACSNDKNAETADSSVKQETKASKEKVEKEAKKKKEAEKAEKEKQELIAQKVKEADDAMKAAEANPTDETFNAAKAAVEAIPDGNEPLQKRLESVLATLDSIKQQAAEAQRIAEEQTAVQNQQQAQTQQQQQEDPTLYWNNLTPDQQEQTRRMEAEANAQWHAQNDADQKRDQFVNDFQQQHGRPPTSGEIQYEWAKEQGLVDY</sequence>
<keyword evidence="7" id="KW-1185">Reference proteome</keyword>
<organism evidence="6 7">
    <name type="scientific">Enterococcus florum</name>
    <dbReference type="NCBI Taxonomy" id="2480627"/>
    <lineage>
        <taxon>Bacteria</taxon>
        <taxon>Bacillati</taxon>
        <taxon>Bacillota</taxon>
        <taxon>Bacilli</taxon>
        <taxon>Lactobacillales</taxon>
        <taxon>Enterococcaceae</taxon>
        <taxon>Enterococcus</taxon>
    </lineage>
</organism>
<feature type="compositionally biased region" description="Low complexity" evidence="4">
    <location>
        <begin position="123"/>
        <end position="149"/>
    </location>
</feature>
<evidence type="ECO:0000256" key="2">
    <source>
        <dbReference type="ARBA" id="ARBA00022525"/>
    </source>
</evidence>
<reference evidence="7" key="1">
    <citation type="submission" date="2019-02" db="EMBL/GenBank/DDBJ databases">
        <title>Draft genome sequence of Enterococcus sp. Gos25-1.</title>
        <authorList>
            <person name="Tanaka N."/>
            <person name="Shiwa Y."/>
            <person name="Fujita N."/>
        </authorList>
    </citation>
    <scope>NUCLEOTIDE SEQUENCE [LARGE SCALE GENOMIC DNA]</scope>
    <source>
        <strain evidence="7">Gos25-1</strain>
    </source>
</reference>
<evidence type="ECO:0000313" key="7">
    <source>
        <dbReference type="Proteomes" id="UP000290567"/>
    </source>
</evidence>
<feature type="signal peptide" evidence="5">
    <location>
        <begin position="1"/>
        <end position="18"/>
    </location>
</feature>
<evidence type="ECO:0000313" key="6">
    <source>
        <dbReference type="EMBL" id="GCF93339.1"/>
    </source>
</evidence>
<keyword evidence="3 5" id="KW-0732">Signal</keyword>
<dbReference type="Gene3D" id="1.10.10.1270">
    <property type="entry name" value="Sbi, C3 binding domain IV"/>
    <property type="match status" value="1"/>
</dbReference>
<dbReference type="RefSeq" id="WP_146621793.1">
    <property type="nucleotide sequence ID" value="NZ_BJCC01000009.1"/>
</dbReference>
<feature type="compositionally biased region" description="Basic and acidic residues" evidence="4">
    <location>
        <begin position="32"/>
        <end position="76"/>
    </location>
</feature>
<accession>A0A4V0WPC1</accession>
<dbReference type="OrthoDB" id="2200521at2"/>
<dbReference type="PROSITE" id="PS51257">
    <property type="entry name" value="PROKAR_LIPOPROTEIN"/>
    <property type="match status" value="1"/>
</dbReference>
<feature type="compositionally biased region" description="Basic and acidic residues" evidence="4">
    <location>
        <begin position="181"/>
        <end position="190"/>
    </location>
</feature>
<comment type="subcellular location">
    <subcellularLocation>
        <location evidence="1">Secreted</location>
    </subcellularLocation>
</comment>
<feature type="region of interest" description="Disordered" evidence="4">
    <location>
        <begin position="123"/>
        <end position="210"/>
    </location>
</feature>
<evidence type="ECO:0000256" key="1">
    <source>
        <dbReference type="ARBA" id="ARBA00004613"/>
    </source>
</evidence>
<name>A0A4V0WPC1_9ENTE</name>
<evidence type="ECO:0000256" key="5">
    <source>
        <dbReference type="SAM" id="SignalP"/>
    </source>
</evidence>
<feature type="chain" id="PRO_5039014974" description="Lipoprotein" evidence="5">
    <location>
        <begin position="19"/>
        <end position="220"/>
    </location>
</feature>
<dbReference type="InterPro" id="IPR041909">
    <property type="entry name" value="Sbi_C3_db_domIV"/>
</dbReference>
<evidence type="ECO:0000256" key="3">
    <source>
        <dbReference type="ARBA" id="ARBA00022729"/>
    </source>
</evidence>
<proteinExistence type="predicted"/>
<evidence type="ECO:0000256" key="4">
    <source>
        <dbReference type="SAM" id="MobiDB-lite"/>
    </source>
</evidence>
<evidence type="ECO:0008006" key="8">
    <source>
        <dbReference type="Google" id="ProtNLM"/>
    </source>
</evidence>